<dbReference type="SUPFAM" id="SSF51905">
    <property type="entry name" value="FAD/NAD(P)-binding domain"/>
    <property type="match status" value="1"/>
</dbReference>
<dbReference type="EMBL" id="BTGU01000001">
    <property type="protein sequence ID" value="GMN25559.1"/>
    <property type="molecule type" value="Genomic_DNA"/>
</dbReference>
<evidence type="ECO:0000256" key="1">
    <source>
        <dbReference type="SAM" id="MobiDB-lite"/>
    </source>
</evidence>
<accession>A0AA87YX38</accession>
<dbReference type="Proteomes" id="UP001187192">
    <property type="component" value="Unassembled WGS sequence"/>
</dbReference>
<feature type="compositionally biased region" description="Pro residues" evidence="1">
    <location>
        <begin position="51"/>
        <end position="65"/>
    </location>
</feature>
<feature type="region of interest" description="Disordered" evidence="1">
    <location>
        <begin position="21"/>
        <end position="96"/>
    </location>
</feature>
<evidence type="ECO:0008006" key="4">
    <source>
        <dbReference type="Google" id="ProtNLM"/>
    </source>
</evidence>
<reference evidence="2" key="1">
    <citation type="submission" date="2023-07" db="EMBL/GenBank/DDBJ databases">
        <title>draft genome sequence of fig (Ficus carica).</title>
        <authorList>
            <person name="Takahashi T."/>
            <person name="Nishimura K."/>
        </authorList>
    </citation>
    <scope>NUCLEOTIDE SEQUENCE</scope>
</reference>
<comment type="caution">
    <text evidence="2">The sequence shown here is derived from an EMBL/GenBank/DDBJ whole genome shotgun (WGS) entry which is preliminary data.</text>
</comment>
<proteinExistence type="predicted"/>
<keyword evidence="3" id="KW-1185">Reference proteome</keyword>
<name>A0AA87YX38_FICCA</name>
<dbReference type="PANTHER" id="PTHR16128:SF8">
    <property type="entry name" value="EXPRESSED PROTEIN"/>
    <property type="match status" value="1"/>
</dbReference>
<protein>
    <recommendedName>
        <fullName evidence="4">FAD/NAD(P)-binding oxidoreductase family protein</fullName>
    </recommendedName>
</protein>
<dbReference type="Gene3D" id="3.90.660.10">
    <property type="match status" value="1"/>
</dbReference>
<dbReference type="PANTHER" id="PTHR16128">
    <property type="entry name" value="FAD/NAD(P)-BINDING OXIDOREDUCTASE FAMILY PROTEIN"/>
    <property type="match status" value="1"/>
</dbReference>
<dbReference type="InterPro" id="IPR036188">
    <property type="entry name" value="FAD/NAD-bd_sf"/>
</dbReference>
<evidence type="ECO:0000313" key="3">
    <source>
        <dbReference type="Proteomes" id="UP001187192"/>
    </source>
</evidence>
<dbReference type="Pfam" id="PF13450">
    <property type="entry name" value="NAD_binding_8"/>
    <property type="match status" value="1"/>
</dbReference>
<dbReference type="Gene3D" id="3.50.50.60">
    <property type="entry name" value="FAD/NAD(P)-binding domain"/>
    <property type="match status" value="1"/>
</dbReference>
<sequence length="517" mass="55913">MLCSSSSSSSTLHLNSLFLKPLNTPKLTSPTFVPTLRRTNPTLTCTTSQPKPNPNPNSKPRPKPASPGNRPAMDGQTKKPTSRNRRKSSYGTSRRSILKKSFTQEQVIFTAPLPDDPVVGIIGGGMAGLICALNLDKRGVRSTVFDTGIHGLGGRMGTRIIDPQPLTFDHAAQFFTVSDPRFAALVRGWSEKGLVRQWLGNVGELEAGGHFVPLPSSSPPRYVAANGMRLLADSILSQTRMVDVVRPCWISKLEPYNGIWYLSENGKPRGQFDAIVIAHNGKCANRLLALSGLPLIARQMKRLDLSSIWALLAAFEDPLPVPKSDGFPLEGAFVKGVDSISWMANNSKKLLGSSSDGPNCWTFFSTADFGKRNKVPQENIPNATAEKVKAGMLEGVEVALGLSKGSLPKPFYTRLQLWGAALPTNTPGIPCIFDPQGRAGICGDWLLGSSLESAALSGMALANHMADYFQNSGINTEEYAVGLHTEFQPLKGHDIGQFPGLESEKKAKEAMEFQLTT</sequence>
<dbReference type="AlphaFoldDB" id="A0AA87YX38"/>
<feature type="compositionally biased region" description="Polar residues" evidence="1">
    <location>
        <begin position="25"/>
        <end position="47"/>
    </location>
</feature>
<gene>
    <name evidence="2" type="ORF">TIFTF001_000981</name>
</gene>
<organism evidence="2 3">
    <name type="scientific">Ficus carica</name>
    <name type="common">Common fig</name>
    <dbReference type="NCBI Taxonomy" id="3494"/>
    <lineage>
        <taxon>Eukaryota</taxon>
        <taxon>Viridiplantae</taxon>
        <taxon>Streptophyta</taxon>
        <taxon>Embryophyta</taxon>
        <taxon>Tracheophyta</taxon>
        <taxon>Spermatophyta</taxon>
        <taxon>Magnoliopsida</taxon>
        <taxon>eudicotyledons</taxon>
        <taxon>Gunneridae</taxon>
        <taxon>Pentapetalae</taxon>
        <taxon>rosids</taxon>
        <taxon>fabids</taxon>
        <taxon>Rosales</taxon>
        <taxon>Moraceae</taxon>
        <taxon>Ficeae</taxon>
        <taxon>Ficus</taxon>
    </lineage>
</organism>
<evidence type="ECO:0000313" key="2">
    <source>
        <dbReference type="EMBL" id="GMN25559.1"/>
    </source>
</evidence>